<dbReference type="EMBL" id="JAUESC010000003">
    <property type="protein sequence ID" value="KAK0599779.1"/>
    <property type="molecule type" value="Genomic_DNA"/>
</dbReference>
<sequence length="164" mass="18527">MIPSKRKVVPNKPSKVEKQSFLTVTRSDTEFVADVKGAHEVFALVVKALVVEGKETPVVDVPEKIRPLLEQFRDITSEDLPDNLPPLRDEEEQKNQAEKLKEEVKLMFAKSMEVLSKLELVDILMKLGLSILFEKEILEALDSIATPIKINYHTLEADLYATAL</sequence>
<evidence type="ECO:0000256" key="1">
    <source>
        <dbReference type="SAM" id="MobiDB-lite"/>
    </source>
</evidence>
<evidence type="ECO:0000259" key="2">
    <source>
        <dbReference type="Pfam" id="PF01397"/>
    </source>
</evidence>
<comment type="caution">
    <text evidence="3">The sequence shown here is derived from an EMBL/GenBank/DDBJ whole genome shotgun (WGS) entry which is preliminary data.</text>
</comment>
<dbReference type="InterPro" id="IPR001906">
    <property type="entry name" value="Terpene_synth_N"/>
</dbReference>
<dbReference type="InterPro" id="IPR008930">
    <property type="entry name" value="Terpenoid_cyclase/PrenylTrfase"/>
</dbReference>
<feature type="compositionally biased region" description="Basic and acidic residues" evidence="1">
    <location>
        <begin position="87"/>
        <end position="96"/>
    </location>
</feature>
<dbReference type="Gene3D" id="1.50.10.130">
    <property type="entry name" value="Terpene synthase, N-terminal domain"/>
    <property type="match status" value="1"/>
</dbReference>
<reference evidence="3" key="2">
    <citation type="submission" date="2023-06" db="EMBL/GenBank/DDBJ databases">
        <authorList>
            <person name="Swenson N.G."/>
            <person name="Wegrzyn J.L."/>
            <person name="Mcevoy S.L."/>
        </authorList>
    </citation>
    <scope>NUCLEOTIDE SEQUENCE</scope>
    <source>
        <strain evidence="3">NS2018</strain>
        <tissue evidence="3">Leaf</tissue>
    </source>
</reference>
<feature type="domain" description="Terpene synthase N-terminal" evidence="2">
    <location>
        <begin position="88"/>
        <end position="164"/>
    </location>
</feature>
<name>A0AA39SWX9_ACESA</name>
<organism evidence="3 4">
    <name type="scientific">Acer saccharum</name>
    <name type="common">Sugar maple</name>
    <dbReference type="NCBI Taxonomy" id="4024"/>
    <lineage>
        <taxon>Eukaryota</taxon>
        <taxon>Viridiplantae</taxon>
        <taxon>Streptophyta</taxon>
        <taxon>Embryophyta</taxon>
        <taxon>Tracheophyta</taxon>
        <taxon>Spermatophyta</taxon>
        <taxon>Magnoliopsida</taxon>
        <taxon>eudicotyledons</taxon>
        <taxon>Gunneridae</taxon>
        <taxon>Pentapetalae</taxon>
        <taxon>rosids</taxon>
        <taxon>malvids</taxon>
        <taxon>Sapindales</taxon>
        <taxon>Sapindaceae</taxon>
        <taxon>Hippocastanoideae</taxon>
        <taxon>Acereae</taxon>
        <taxon>Acer</taxon>
    </lineage>
</organism>
<proteinExistence type="predicted"/>
<gene>
    <name evidence="3" type="ORF">LWI29_008538</name>
</gene>
<protein>
    <recommendedName>
        <fullName evidence="2">Terpene synthase N-terminal domain-containing protein</fullName>
    </recommendedName>
</protein>
<dbReference type="SUPFAM" id="SSF48239">
    <property type="entry name" value="Terpenoid cyclases/Protein prenyltransferases"/>
    <property type="match status" value="1"/>
</dbReference>
<evidence type="ECO:0000313" key="4">
    <source>
        <dbReference type="Proteomes" id="UP001168877"/>
    </source>
</evidence>
<dbReference type="Pfam" id="PF01397">
    <property type="entry name" value="Terpene_synth"/>
    <property type="match status" value="1"/>
</dbReference>
<dbReference type="GO" id="GO:0010333">
    <property type="term" value="F:terpene synthase activity"/>
    <property type="evidence" value="ECO:0007669"/>
    <property type="project" value="InterPro"/>
</dbReference>
<reference evidence="3" key="1">
    <citation type="journal article" date="2022" name="Plant J.">
        <title>Strategies of tolerance reflected in two North American maple genomes.</title>
        <authorList>
            <person name="McEvoy S.L."/>
            <person name="Sezen U.U."/>
            <person name="Trouern-Trend A."/>
            <person name="McMahon S.M."/>
            <person name="Schaberg P.G."/>
            <person name="Yang J."/>
            <person name="Wegrzyn J.L."/>
            <person name="Swenson N.G."/>
        </authorList>
    </citation>
    <scope>NUCLEOTIDE SEQUENCE</scope>
    <source>
        <strain evidence="3">NS2018</strain>
    </source>
</reference>
<accession>A0AA39SWX9</accession>
<dbReference type="AlphaFoldDB" id="A0AA39SWX9"/>
<feature type="region of interest" description="Disordered" evidence="1">
    <location>
        <begin position="77"/>
        <end position="96"/>
    </location>
</feature>
<dbReference type="InterPro" id="IPR036965">
    <property type="entry name" value="Terpene_synth_N_sf"/>
</dbReference>
<keyword evidence="4" id="KW-1185">Reference proteome</keyword>
<dbReference type="Proteomes" id="UP001168877">
    <property type="component" value="Unassembled WGS sequence"/>
</dbReference>
<evidence type="ECO:0000313" key="3">
    <source>
        <dbReference type="EMBL" id="KAK0599779.1"/>
    </source>
</evidence>